<comment type="similarity">
    <text evidence="7">Belongs to the TonB-dependent receptor family.</text>
</comment>
<evidence type="ECO:0000256" key="6">
    <source>
        <dbReference type="ARBA" id="ARBA00023237"/>
    </source>
</evidence>
<evidence type="ECO:0000256" key="5">
    <source>
        <dbReference type="ARBA" id="ARBA00023136"/>
    </source>
</evidence>
<dbReference type="Pfam" id="PF13715">
    <property type="entry name" value="CarbopepD_reg_2"/>
    <property type="match status" value="1"/>
</dbReference>
<keyword evidence="5 7" id="KW-0472">Membrane</keyword>
<evidence type="ECO:0000313" key="10">
    <source>
        <dbReference type="Proteomes" id="UP000502421"/>
    </source>
</evidence>
<dbReference type="Gene3D" id="2.170.130.10">
    <property type="entry name" value="TonB-dependent receptor, plug domain"/>
    <property type="match status" value="1"/>
</dbReference>
<dbReference type="KEGG" id="coy:HF329_15060"/>
<evidence type="ECO:0000256" key="3">
    <source>
        <dbReference type="ARBA" id="ARBA00022452"/>
    </source>
</evidence>
<comment type="subcellular location">
    <subcellularLocation>
        <location evidence="1 7">Cell outer membrane</location>
        <topology evidence="1 7">Multi-pass membrane protein</topology>
    </subcellularLocation>
</comment>
<dbReference type="NCBIfam" id="TIGR04057">
    <property type="entry name" value="SusC_RagA_signa"/>
    <property type="match status" value="1"/>
</dbReference>
<dbReference type="RefSeq" id="WP_168804886.1">
    <property type="nucleotide sequence ID" value="NZ_CP051205.1"/>
</dbReference>
<dbReference type="GO" id="GO:0009279">
    <property type="term" value="C:cell outer membrane"/>
    <property type="evidence" value="ECO:0007669"/>
    <property type="project" value="UniProtKB-SubCell"/>
</dbReference>
<keyword evidence="4 7" id="KW-0812">Transmembrane</keyword>
<reference evidence="10" key="1">
    <citation type="submission" date="2020-04" db="EMBL/GenBank/DDBJ databases">
        <authorList>
            <person name="Kittiwongwattana C."/>
        </authorList>
    </citation>
    <scope>NUCLEOTIDE SEQUENCE [LARGE SCALE GENOMIC DNA]</scope>
    <source>
        <strain evidence="10">1310</strain>
    </source>
</reference>
<dbReference type="SUPFAM" id="SSF56935">
    <property type="entry name" value="Porins"/>
    <property type="match status" value="1"/>
</dbReference>
<evidence type="ECO:0000313" key="9">
    <source>
        <dbReference type="EMBL" id="QJB32571.1"/>
    </source>
</evidence>
<evidence type="ECO:0000259" key="8">
    <source>
        <dbReference type="Pfam" id="PF07715"/>
    </source>
</evidence>
<dbReference type="Gene3D" id="2.40.170.20">
    <property type="entry name" value="TonB-dependent receptor, beta-barrel domain"/>
    <property type="match status" value="1"/>
</dbReference>
<dbReference type="Proteomes" id="UP000502421">
    <property type="component" value="Chromosome"/>
</dbReference>
<dbReference type="InterPro" id="IPR036942">
    <property type="entry name" value="Beta-barrel_TonB_sf"/>
</dbReference>
<evidence type="ECO:0000256" key="7">
    <source>
        <dbReference type="PROSITE-ProRule" id="PRU01360"/>
    </source>
</evidence>
<dbReference type="InterPro" id="IPR037066">
    <property type="entry name" value="Plug_dom_sf"/>
</dbReference>
<proteinExistence type="inferred from homology"/>
<dbReference type="SUPFAM" id="SSF49464">
    <property type="entry name" value="Carboxypeptidase regulatory domain-like"/>
    <property type="match status" value="1"/>
</dbReference>
<keyword evidence="6 7" id="KW-0998">Cell outer membrane</keyword>
<dbReference type="InterPro" id="IPR008969">
    <property type="entry name" value="CarboxyPept-like_regulatory"/>
</dbReference>
<dbReference type="InterPro" id="IPR039426">
    <property type="entry name" value="TonB-dep_rcpt-like"/>
</dbReference>
<dbReference type="PROSITE" id="PS52016">
    <property type="entry name" value="TONB_DEPENDENT_REC_3"/>
    <property type="match status" value="1"/>
</dbReference>
<dbReference type="AlphaFoldDB" id="A0AAE6ZH36"/>
<sequence length="1163" mass="130486">MKHKSVIHVLQLIREKTGIEFFYNIEELKNLPPVSLAVSEETVDNILRLLLKDCPLHIEKSNGFISIIPNRNSAPSLPATTEVTGLVTDTAGAPLSQANIIEQGTVNGVQSDNNGRFRISVKHAAVLQFSYLGMRSVSVTITNQPSLHVKMQPLLYAINEVTANGYVDVKKRYSAASIASLRANGIDRPDLQTIDQMLEGKIAGLNINMNSTAYGAAPKIRLRGTATLLGNREPIWVIDGIVADPPVKLNPETINSLDQINLMSSAVIGLNPKDIERIDVLKDATSTALYGVNGGNGVIVITTRKGAHNSAPRMTFSQMANITFRPTYKHLDMMDGAQRTALSKYLIDRKLLPAYSIPQGFDKDYLSFKSGNMSADEFNKLEQTYQSMNTDWFNILFNNGVSQRYNVSVNGGRDKTAYYLSLGHANQQGPAIFTSGKQYSGMLAIDQRITPNFQAGIKISGSKNQATYPYQTDPYQYAYHTARNIPLSRDGQRFYYTPYIILYLASPNIYQQDSIFGKFNILSEMENSRTLMTVNACNVRINTDWTFLRFFRLSGLYGIGSSDTDESSYAGESTYSIASRYRFGLTTGTPYIGAMKDYIILPEGGEYQQTYTRKKNYSIRHSLEYNLDKGHHFLQLVAGNELRGINYNISSSFILGYYPERGKIAYPPPADEYPAYNRYFQATGKYPHQEITKQYRLLSWYGMLVYSYKNRYTFNGSLRADNSNFLLQTGPSYTWSAAFKWDITSELWMPTRSSSNTLAFRLSYGYNNGLPEISPPRLTLTTPTQNINQQEPQSTLNAYPKRTMGWEKIYIFNAALDFSFFNNRFTGVVESYRKQSNDLLAYIDVPEENGMLSFPLNNASLLNYGFETNLRWELVKHQNWQVDVGATISLGYSKILHTNFTDPGINGSARNYLNGNIVMSGTDPNTMYAFRFTGLNKSGAPTFRGLYSYDYSALPTSAQYFSTVFVPVGSRIPAVDGSFYTSIRYKNWCLSATFLVKLGYKQRLNNLYGTNSYVPNSAENSSNVLQQSWANPGDEQHTNIPVYAIGTQYLILNPLTLEPQPYTSAPAAQVPLYPVAILQSDIYNNSDIRTVSGGHVRLSSLSLQYTVLTGKNPKRIFKDMSCYLQGHDLLLIADKRFHGQDPELLPGVMPRRPSLTLGTNIKF</sequence>
<dbReference type="Pfam" id="PF07715">
    <property type="entry name" value="Plug"/>
    <property type="match status" value="1"/>
</dbReference>
<name>A0AAE6ZH36_9BACT</name>
<keyword evidence="2 7" id="KW-0813">Transport</keyword>
<feature type="domain" description="TonB-dependent receptor plug" evidence="8">
    <location>
        <begin position="171"/>
        <end position="298"/>
    </location>
</feature>
<protein>
    <submittedName>
        <fullName evidence="9">SusC/RagA family TonB-linked outer membrane protein</fullName>
    </submittedName>
</protein>
<dbReference type="EMBL" id="CP051205">
    <property type="protein sequence ID" value="QJB32571.1"/>
    <property type="molecule type" value="Genomic_DNA"/>
</dbReference>
<organism evidence="9 10">
    <name type="scientific">Chitinophaga oryzae</name>
    <dbReference type="NCBI Taxonomy" id="2725414"/>
    <lineage>
        <taxon>Bacteria</taxon>
        <taxon>Pseudomonadati</taxon>
        <taxon>Bacteroidota</taxon>
        <taxon>Chitinophagia</taxon>
        <taxon>Chitinophagales</taxon>
        <taxon>Chitinophagaceae</taxon>
        <taxon>Chitinophaga</taxon>
    </lineage>
</organism>
<keyword evidence="3 7" id="KW-1134">Transmembrane beta strand</keyword>
<gene>
    <name evidence="9" type="ORF">HF329_15060</name>
</gene>
<dbReference type="NCBIfam" id="TIGR04056">
    <property type="entry name" value="OMP_RagA_SusC"/>
    <property type="match status" value="1"/>
</dbReference>
<dbReference type="InterPro" id="IPR023997">
    <property type="entry name" value="TonB-dep_OMP_SusC/RagA_CS"/>
</dbReference>
<evidence type="ECO:0000256" key="2">
    <source>
        <dbReference type="ARBA" id="ARBA00022448"/>
    </source>
</evidence>
<evidence type="ECO:0000256" key="1">
    <source>
        <dbReference type="ARBA" id="ARBA00004571"/>
    </source>
</evidence>
<dbReference type="InterPro" id="IPR012910">
    <property type="entry name" value="Plug_dom"/>
</dbReference>
<accession>A0AAE6ZH36</accession>
<dbReference type="InterPro" id="IPR023996">
    <property type="entry name" value="TonB-dep_OMP_SusC/RagA"/>
</dbReference>
<evidence type="ECO:0000256" key="4">
    <source>
        <dbReference type="ARBA" id="ARBA00022692"/>
    </source>
</evidence>